<comment type="caution">
    <text evidence="1">The sequence shown here is derived from an EMBL/GenBank/DDBJ whole genome shotgun (WGS) entry which is preliminary data.</text>
</comment>
<evidence type="ECO:0000313" key="2">
    <source>
        <dbReference type="Proteomes" id="UP000241426"/>
    </source>
</evidence>
<dbReference type="AlphaFoldDB" id="A0A2T3KLL8"/>
<accession>A0A2T3KLL8</accession>
<dbReference type="Proteomes" id="UP000241426">
    <property type="component" value="Unassembled WGS sequence"/>
</dbReference>
<sequence length="187" mass="21354">MKKLNAIQSTLSDAWVSGSIFIHPSEDPLKKLRQHFPFEKFYAFTLLGVDYFIREINGIAPSGEKASHLVFIKDGNIYHKAVVSLATWEFRYLINDSSLRNEVFFKNKYTYVPAETVVDNLLYIGRDKDERSKEMYDSLIKELSPMVMSDDNTLSWSKASVEQIIKVVKEHPALAPFADANQGGEIK</sequence>
<organism evidence="1 2">
    <name type="scientific">Photobacterium kishitanii</name>
    <dbReference type="NCBI Taxonomy" id="318456"/>
    <lineage>
        <taxon>Bacteria</taxon>
        <taxon>Pseudomonadati</taxon>
        <taxon>Pseudomonadota</taxon>
        <taxon>Gammaproteobacteria</taxon>
        <taxon>Vibrionales</taxon>
        <taxon>Vibrionaceae</taxon>
        <taxon>Photobacterium</taxon>
    </lineage>
</organism>
<evidence type="ECO:0000313" key="1">
    <source>
        <dbReference type="EMBL" id="PSV00581.1"/>
    </source>
</evidence>
<proteinExistence type="predicted"/>
<gene>
    <name evidence="1" type="ORF">C9J27_05450</name>
</gene>
<reference evidence="1 2" key="1">
    <citation type="submission" date="2018-01" db="EMBL/GenBank/DDBJ databases">
        <title>Whole genome sequencing of Histamine producing bacteria.</title>
        <authorList>
            <person name="Butler K."/>
        </authorList>
    </citation>
    <scope>NUCLEOTIDE SEQUENCE [LARGE SCALE GENOMIC DNA]</scope>
    <source>
        <strain evidence="1 2">FS-7.2</strain>
    </source>
</reference>
<dbReference type="EMBL" id="PYNF01000003">
    <property type="protein sequence ID" value="PSV00581.1"/>
    <property type="molecule type" value="Genomic_DNA"/>
</dbReference>
<name>A0A2T3KLL8_9GAMM</name>
<dbReference type="RefSeq" id="WP_107289211.1">
    <property type="nucleotide sequence ID" value="NZ_PYNF01000003.1"/>
</dbReference>
<protein>
    <submittedName>
        <fullName evidence="1">Uncharacterized protein</fullName>
    </submittedName>
</protein>